<gene>
    <name evidence="1" type="ORF">H4R20_002691</name>
</gene>
<dbReference type="EMBL" id="JANBUO010000461">
    <property type="protein sequence ID" value="KAJ2803952.1"/>
    <property type="molecule type" value="Genomic_DNA"/>
</dbReference>
<keyword evidence="2" id="KW-1185">Reference proteome</keyword>
<proteinExistence type="predicted"/>
<dbReference type="OrthoDB" id="5529037at2759"/>
<dbReference type="AlphaFoldDB" id="A0A9W8LTC8"/>
<evidence type="ECO:0000313" key="1">
    <source>
        <dbReference type="EMBL" id="KAJ2803952.1"/>
    </source>
</evidence>
<accession>A0A9W8LTC8</accession>
<name>A0A9W8LTC8_9FUNG</name>
<comment type="caution">
    <text evidence="1">The sequence shown here is derived from an EMBL/GenBank/DDBJ whole genome shotgun (WGS) entry which is preliminary data.</text>
</comment>
<organism evidence="1 2">
    <name type="scientific">Coemansia guatemalensis</name>
    <dbReference type="NCBI Taxonomy" id="2761395"/>
    <lineage>
        <taxon>Eukaryota</taxon>
        <taxon>Fungi</taxon>
        <taxon>Fungi incertae sedis</taxon>
        <taxon>Zoopagomycota</taxon>
        <taxon>Kickxellomycotina</taxon>
        <taxon>Kickxellomycetes</taxon>
        <taxon>Kickxellales</taxon>
        <taxon>Kickxellaceae</taxon>
        <taxon>Coemansia</taxon>
    </lineage>
</organism>
<reference evidence="1" key="1">
    <citation type="submission" date="2022-07" db="EMBL/GenBank/DDBJ databases">
        <title>Phylogenomic reconstructions and comparative analyses of Kickxellomycotina fungi.</title>
        <authorList>
            <person name="Reynolds N.K."/>
            <person name="Stajich J.E."/>
            <person name="Barry K."/>
            <person name="Grigoriev I.V."/>
            <person name="Crous P."/>
            <person name="Smith M.E."/>
        </authorList>
    </citation>
    <scope>NUCLEOTIDE SEQUENCE</scope>
    <source>
        <strain evidence="1">NRRL 1565</strain>
    </source>
</reference>
<evidence type="ECO:0000313" key="2">
    <source>
        <dbReference type="Proteomes" id="UP001140094"/>
    </source>
</evidence>
<dbReference type="Proteomes" id="UP001140094">
    <property type="component" value="Unassembled WGS sequence"/>
</dbReference>
<sequence length="199" mass="22559">MPKRTAALNQGLLTKCLTDTWLNKLANFVQAVRGHPQFNGKSEIMSVDGLEEILRAMFWILCIEDGVKQAQLGQVMLDHKVLQSWSAYCRVENMEATATLTQLISFLKSTYDTVSTVYQALDELVVLKFNADEELPAFNQKFDYLVARANFSADRPGVALNHYCRAMPVDIKKELFAADILNANQAKNRTLVLWRTQQL</sequence>
<protein>
    <submittedName>
        <fullName evidence="1">Uncharacterized protein</fullName>
    </submittedName>
</protein>